<evidence type="ECO:0000256" key="3">
    <source>
        <dbReference type="ARBA" id="ARBA00023163"/>
    </source>
</evidence>
<sequence length="167" mass="19366">MKSCGSGPCHDSEWMKSPAHRVLTQYIRIMKLHRSILEQRLNKTGVYRSQHQILTAMAEHPNTSQKELAEYLNVTAATVAVSVKKLEKGGYITRIVDQEDNRYNKLCLTEEGRDVVEHSRQFFKNVENQMFLGFTEEEFQIMEGYLERVYANLSDITAKTMTKREDS</sequence>
<dbReference type="Proteomes" id="UP001055091">
    <property type="component" value="Unassembled WGS sequence"/>
</dbReference>
<proteinExistence type="predicted"/>
<dbReference type="GO" id="GO:0003700">
    <property type="term" value="F:DNA-binding transcription factor activity"/>
    <property type="evidence" value="ECO:0007669"/>
    <property type="project" value="InterPro"/>
</dbReference>
<dbReference type="InterPro" id="IPR036390">
    <property type="entry name" value="WH_DNA-bd_sf"/>
</dbReference>
<organism evidence="5 6">
    <name type="scientific">Hungatella hathewayi</name>
    <dbReference type="NCBI Taxonomy" id="154046"/>
    <lineage>
        <taxon>Bacteria</taxon>
        <taxon>Bacillati</taxon>
        <taxon>Bacillota</taxon>
        <taxon>Clostridia</taxon>
        <taxon>Lachnospirales</taxon>
        <taxon>Lachnospiraceae</taxon>
        <taxon>Hungatella</taxon>
    </lineage>
</organism>
<dbReference type="PROSITE" id="PS50995">
    <property type="entry name" value="HTH_MARR_2"/>
    <property type="match status" value="1"/>
</dbReference>
<keyword evidence="3" id="KW-0804">Transcription</keyword>
<reference evidence="5" key="1">
    <citation type="submission" date="2022-01" db="EMBL/GenBank/DDBJ databases">
        <title>Novel bile acid biosynthetic pathways are enriched in the microbiome of centenarians.</title>
        <authorList>
            <person name="Sato Y."/>
            <person name="Atarashi K."/>
            <person name="Plichta R.D."/>
            <person name="Arai Y."/>
            <person name="Sasajima S."/>
            <person name="Kearney M.S."/>
            <person name="Suda W."/>
            <person name="Takeshita K."/>
            <person name="Sasaki T."/>
            <person name="Okamoto S."/>
            <person name="Skelly N.A."/>
            <person name="Okamura Y."/>
            <person name="Vlamakis H."/>
            <person name="Li Y."/>
            <person name="Tanoue T."/>
            <person name="Takei H."/>
            <person name="Nittono H."/>
            <person name="Narushima S."/>
            <person name="Irie J."/>
            <person name="Itoh H."/>
            <person name="Moriya K."/>
            <person name="Sugiura Y."/>
            <person name="Suematsu M."/>
            <person name="Moritoki N."/>
            <person name="Shibata S."/>
            <person name="Littman R.D."/>
            <person name="Fischbach A.M."/>
            <person name="Uwamino Y."/>
            <person name="Inoue T."/>
            <person name="Honda A."/>
            <person name="Hattori M."/>
            <person name="Murai T."/>
            <person name="Xavier J.R."/>
            <person name="Hirose N."/>
            <person name="Honda K."/>
        </authorList>
    </citation>
    <scope>NUCLEOTIDE SEQUENCE</scope>
    <source>
        <strain evidence="5">CE91-St55</strain>
    </source>
</reference>
<accession>A0AA37JMB8</accession>
<dbReference type="AlphaFoldDB" id="A0AA37JMB8"/>
<dbReference type="EMBL" id="BQNJ01000002">
    <property type="protein sequence ID" value="GKH04246.1"/>
    <property type="molecule type" value="Genomic_DNA"/>
</dbReference>
<name>A0AA37JMB8_9FIRM</name>
<feature type="domain" description="HTH marR-type" evidence="4">
    <location>
        <begin position="16"/>
        <end position="151"/>
    </location>
</feature>
<dbReference type="InterPro" id="IPR036388">
    <property type="entry name" value="WH-like_DNA-bd_sf"/>
</dbReference>
<dbReference type="SMART" id="SM00529">
    <property type="entry name" value="HTH_DTXR"/>
    <property type="match status" value="1"/>
</dbReference>
<comment type="caution">
    <text evidence="5">The sequence shown here is derived from an EMBL/GenBank/DDBJ whole genome shotgun (WGS) entry which is preliminary data.</text>
</comment>
<keyword evidence="2" id="KW-0238">DNA-binding</keyword>
<dbReference type="SUPFAM" id="SSF46785">
    <property type="entry name" value="Winged helix' DNA-binding domain"/>
    <property type="match status" value="1"/>
</dbReference>
<evidence type="ECO:0000313" key="5">
    <source>
        <dbReference type="EMBL" id="GKH04246.1"/>
    </source>
</evidence>
<dbReference type="GO" id="GO:0046914">
    <property type="term" value="F:transition metal ion binding"/>
    <property type="evidence" value="ECO:0007669"/>
    <property type="project" value="InterPro"/>
</dbReference>
<dbReference type="CDD" id="cd00090">
    <property type="entry name" value="HTH_ARSR"/>
    <property type="match status" value="1"/>
</dbReference>
<dbReference type="InterPro" id="IPR022689">
    <property type="entry name" value="Iron_dep_repressor"/>
</dbReference>
<dbReference type="RefSeq" id="WP_022031359.1">
    <property type="nucleotide sequence ID" value="NZ_BQNJ01000002.1"/>
</dbReference>
<keyword evidence="1" id="KW-0805">Transcription regulation</keyword>
<evidence type="ECO:0000256" key="1">
    <source>
        <dbReference type="ARBA" id="ARBA00023015"/>
    </source>
</evidence>
<dbReference type="Pfam" id="PF12802">
    <property type="entry name" value="MarR_2"/>
    <property type="match status" value="1"/>
</dbReference>
<gene>
    <name evidence="5" type="ORF">CE91St55_62270</name>
</gene>
<dbReference type="InterPro" id="IPR011991">
    <property type="entry name" value="ArsR-like_HTH"/>
</dbReference>
<dbReference type="PANTHER" id="PTHR42756">
    <property type="entry name" value="TRANSCRIPTIONAL REGULATOR, MARR"/>
    <property type="match status" value="1"/>
</dbReference>
<dbReference type="GO" id="GO:0003677">
    <property type="term" value="F:DNA binding"/>
    <property type="evidence" value="ECO:0007669"/>
    <property type="project" value="UniProtKB-KW"/>
</dbReference>
<dbReference type="Gene3D" id="1.10.10.10">
    <property type="entry name" value="Winged helix-like DNA-binding domain superfamily/Winged helix DNA-binding domain"/>
    <property type="match status" value="1"/>
</dbReference>
<evidence type="ECO:0000259" key="4">
    <source>
        <dbReference type="PROSITE" id="PS50995"/>
    </source>
</evidence>
<dbReference type="InterPro" id="IPR000835">
    <property type="entry name" value="HTH_MarR-typ"/>
</dbReference>
<evidence type="ECO:0000313" key="6">
    <source>
        <dbReference type="Proteomes" id="UP001055091"/>
    </source>
</evidence>
<dbReference type="SMART" id="SM00347">
    <property type="entry name" value="HTH_MARR"/>
    <property type="match status" value="1"/>
</dbReference>
<dbReference type="PANTHER" id="PTHR42756:SF1">
    <property type="entry name" value="TRANSCRIPTIONAL REPRESSOR OF EMRAB OPERON"/>
    <property type="match status" value="1"/>
</dbReference>
<protein>
    <recommendedName>
        <fullName evidence="4">HTH marR-type domain-containing protein</fullName>
    </recommendedName>
</protein>
<dbReference type="PRINTS" id="PR00598">
    <property type="entry name" value="HTHMARR"/>
</dbReference>
<evidence type="ECO:0000256" key="2">
    <source>
        <dbReference type="ARBA" id="ARBA00023125"/>
    </source>
</evidence>